<evidence type="ECO:0000256" key="5">
    <source>
        <dbReference type="ARBA" id="ARBA00022989"/>
    </source>
</evidence>
<dbReference type="PANTHER" id="PTHR33162">
    <property type="entry name" value="SEC-INDEPENDENT PROTEIN TRANSLOCASE PROTEIN TATA, CHLOROPLASTIC"/>
    <property type="match status" value="1"/>
</dbReference>
<evidence type="ECO:0000256" key="4">
    <source>
        <dbReference type="ARBA" id="ARBA00022927"/>
    </source>
</evidence>
<protein>
    <recommendedName>
        <fullName evidence="9">Sec-independent protein translocase protein TatA</fullName>
    </recommendedName>
</protein>
<keyword evidence="6 9" id="KW-0811">Translocation</keyword>
<feature type="compositionally biased region" description="Basic and acidic residues" evidence="10">
    <location>
        <begin position="59"/>
        <end position="71"/>
    </location>
</feature>
<comment type="subcellular location">
    <subcellularLocation>
        <location evidence="9">Cell membrane</location>
        <topology evidence="9">Single-pass membrane protein</topology>
    </subcellularLocation>
    <subcellularLocation>
        <location evidence="1">Membrane</location>
        <topology evidence="1">Single-pass membrane protein</topology>
    </subcellularLocation>
</comment>
<dbReference type="Gene3D" id="1.20.5.3310">
    <property type="match status" value="1"/>
</dbReference>
<sequence>MFGIGMPELLLVLALALIVIGPSKLPDIARALGKGLAEFRRATDELKHSFNEESGTAATRDRLLKEGKIKPPEPAGNPYTDGTSDKKEDAAAVETAGVTSPEGEKKAVDPAQTEGEKTTHG</sequence>
<dbReference type="OrthoDB" id="9810561at2"/>
<proteinExistence type="inferred from homology"/>
<comment type="function">
    <text evidence="9">Part of the twin-arginine translocation (Tat) system that transports large folded proteins containing a characteristic twin-arginine motif in their signal peptide across membranes. TatA could form the protein-conducting channel of the Tat system.</text>
</comment>
<dbReference type="Pfam" id="PF02416">
    <property type="entry name" value="TatA_B_E"/>
    <property type="match status" value="1"/>
</dbReference>
<dbReference type="GO" id="GO:0008320">
    <property type="term" value="F:protein transmembrane transporter activity"/>
    <property type="evidence" value="ECO:0007669"/>
    <property type="project" value="UniProtKB-UniRule"/>
</dbReference>
<dbReference type="HAMAP" id="MF_00236">
    <property type="entry name" value="TatA_E"/>
    <property type="match status" value="1"/>
</dbReference>
<keyword evidence="3 9" id="KW-0812">Transmembrane</keyword>
<reference evidence="11 12" key="1">
    <citation type="submission" date="2015-07" db="EMBL/GenBank/DDBJ databases">
        <title>Isolation and Genomic Characterization of a Novel Halophilic Metal-Reducing Deltaproteobacterium from the Deep Subsurface.</title>
        <authorList>
            <person name="Badalamenti J.P."/>
            <person name="Summers Z.M."/>
            <person name="Gralnick J.A."/>
            <person name="Bond D.R."/>
        </authorList>
    </citation>
    <scope>NUCLEOTIDE SEQUENCE [LARGE SCALE GENOMIC DNA]</scope>
    <source>
        <strain evidence="11 12">WTL</strain>
    </source>
</reference>
<dbReference type="PRINTS" id="PR01506">
    <property type="entry name" value="TATBPROTEIN"/>
</dbReference>
<dbReference type="PANTHER" id="PTHR33162:SF1">
    <property type="entry name" value="SEC-INDEPENDENT PROTEIN TRANSLOCASE PROTEIN TATA, CHLOROPLASTIC"/>
    <property type="match status" value="1"/>
</dbReference>
<dbReference type="Proteomes" id="UP000057158">
    <property type="component" value="Chromosome"/>
</dbReference>
<dbReference type="STRING" id="1603606.DSOUD_3173"/>
<evidence type="ECO:0000313" key="11">
    <source>
        <dbReference type="EMBL" id="ALC17898.1"/>
    </source>
</evidence>
<dbReference type="PATRIC" id="fig|1603606.3.peg.3419"/>
<evidence type="ECO:0000256" key="7">
    <source>
        <dbReference type="ARBA" id="ARBA00023136"/>
    </source>
</evidence>
<evidence type="ECO:0000256" key="2">
    <source>
        <dbReference type="ARBA" id="ARBA00022448"/>
    </source>
</evidence>
<dbReference type="GO" id="GO:0033281">
    <property type="term" value="C:TAT protein transport complex"/>
    <property type="evidence" value="ECO:0007669"/>
    <property type="project" value="UniProtKB-UniRule"/>
</dbReference>
<evidence type="ECO:0000256" key="6">
    <source>
        <dbReference type="ARBA" id="ARBA00023010"/>
    </source>
</evidence>
<feature type="region of interest" description="Disordered" evidence="10">
    <location>
        <begin position="49"/>
        <end position="121"/>
    </location>
</feature>
<comment type="similarity">
    <text evidence="9">Belongs to the TatA/E family.</text>
</comment>
<evidence type="ECO:0000256" key="3">
    <source>
        <dbReference type="ARBA" id="ARBA00022692"/>
    </source>
</evidence>
<keyword evidence="5 9" id="KW-1133">Transmembrane helix</keyword>
<evidence type="ECO:0000256" key="10">
    <source>
        <dbReference type="SAM" id="MobiDB-lite"/>
    </source>
</evidence>
<comment type="function">
    <text evidence="8">Part of the twin-arginine translocation (Tat) system that transports large folded proteins containing a characteristic twin-arginine motif in their signal peptide across the thylakoid membrane. Involved in delta pH-dependent protein transport required for chloroplast development, especially thylakoid membrane formation. TATC and TATB mediate precursor recognition, whereas TATA facilitates translocation.</text>
</comment>
<keyword evidence="2 9" id="KW-0813">Transport</keyword>
<dbReference type="InterPro" id="IPR006312">
    <property type="entry name" value="TatA/E"/>
</dbReference>
<accession>A0A0M5IS61</accession>
<organism evidence="11 12">
    <name type="scientific">Desulfuromonas soudanensis</name>
    <dbReference type="NCBI Taxonomy" id="1603606"/>
    <lineage>
        <taxon>Bacteria</taxon>
        <taxon>Pseudomonadati</taxon>
        <taxon>Thermodesulfobacteriota</taxon>
        <taxon>Desulfuromonadia</taxon>
        <taxon>Desulfuromonadales</taxon>
        <taxon>Desulfuromonadaceae</taxon>
        <taxon>Desulfuromonas</taxon>
    </lineage>
</organism>
<keyword evidence="7 9" id="KW-0472">Membrane</keyword>
<name>A0A0M5IS61_9BACT</name>
<evidence type="ECO:0000256" key="1">
    <source>
        <dbReference type="ARBA" id="ARBA00004167"/>
    </source>
</evidence>
<dbReference type="InterPro" id="IPR003369">
    <property type="entry name" value="TatA/B/E"/>
</dbReference>
<keyword evidence="9" id="KW-1003">Cell membrane</keyword>
<dbReference type="GO" id="GO:0006886">
    <property type="term" value="P:intracellular protein transport"/>
    <property type="evidence" value="ECO:0007669"/>
    <property type="project" value="UniProtKB-ARBA"/>
</dbReference>
<dbReference type="AlphaFoldDB" id="A0A0M5IS61"/>
<dbReference type="GO" id="GO:0043953">
    <property type="term" value="P:protein transport by the Tat complex"/>
    <property type="evidence" value="ECO:0007669"/>
    <property type="project" value="UniProtKB-UniRule"/>
</dbReference>
<gene>
    <name evidence="11" type="primary">tatB</name>
    <name evidence="9" type="synonym">tatA</name>
    <name evidence="11" type="ORF">DSOUD_3173</name>
</gene>
<keyword evidence="4 9" id="KW-0653">Protein transport</keyword>
<evidence type="ECO:0000256" key="8">
    <source>
        <dbReference type="ARBA" id="ARBA00025340"/>
    </source>
</evidence>
<feature type="compositionally biased region" description="Basic and acidic residues" evidence="10">
    <location>
        <begin position="102"/>
        <end position="121"/>
    </location>
</feature>
<comment type="subunit">
    <text evidence="9">Forms a complex with TatC.</text>
</comment>
<evidence type="ECO:0000313" key="12">
    <source>
        <dbReference type="Proteomes" id="UP000057158"/>
    </source>
</evidence>
<keyword evidence="12" id="KW-1185">Reference proteome</keyword>
<dbReference type="EMBL" id="CP010802">
    <property type="protein sequence ID" value="ALC17898.1"/>
    <property type="molecule type" value="Genomic_DNA"/>
</dbReference>
<dbReference type="KEGG" id="des:DSOUD_3173"/>
<evidence type="ECO:0000256" key="9">
    <source>
        <dbReference type="HAMAP-Rule" id="MF_00236"/>
    </source>
</evidence>